<name>A0A151TQC7_CAJCA</name>
<proteinExistence type="predicted"/>
<dbReference type="Proteomes" id="UP000075243">
    <property type="component" value="Chromosome 3"/>
</dbReference>
<gene>
    <name evidence="1" type="ORF">KK1_008473</name>
</gene>
<accession>A0A151TQC7</accession>
<dbReference type="PRINTS" id="PR00019">
    <property type="entry name" value="LEURICHRPT"/>
</dbReference>
<dbReference type="InterPro" id="IPR001611">
    <property type="entry name" value="Leu-rich_rpt"/>
</dbReference>
<dbReference type="EMBL" id="CM003605">
    <property type="protein sequence ID" value="KYP69284.1"/>
    <property type="molecule type" value="Genomic_DNA"/>
</dbReference>
<dbReference type="Pfam" id="PF00560">
    <property type="entry name" value="LRR_1"/>
    <property type="match status" value="2"/>
</dbReference>
<sequence>MNLTNLAYMDLIENNLQGEVPNSLFKLENLEILYLTNNLLEGELELDKFLMLKMLNLVGLSSNKLSIISVAYNSLIGKISPLICNLKSLVQLDLSFNNLTGIVPSCLGSSIQSLQTVLLNGNKLTGPIPQTYMTTSDLRMIDLSNNNLQGQLPRALVNCPIPQTKQFATFDGSSFEGNQGLCGNQLLKKCEDHGGSPFSPPSASNDDQDSGFIGEFEWKVALIGYGSGLIAGVALGRAFGQEVLLWLKRLV</sequence>
<dbReference type="Gramene" id="C.cajan_08227.t">
    <property type="protein sequence ID" value="C.cajan_08227.t"/>
    <property type="gene ID" value="C.cajan_08227"/>
</dbReference>
<dbReference type="PANTHER" id="PTHR48065:SF11">
    <property type="entry name" value="OS11G0213300 PROTEIN"/>
    <property type="match status" value="1"/>
</dbReference>
<keyword evidence="1" id="KW-0675">Receptor</keyword>
<dbReference type="STRING" id="3821.A0A151TQC7"/>
<reference evidence="1 2" key="1">
    <citation type="journal article" date="2012" name="Nat. Biotechnol.">
        <title>Draft genome sequence of pigeonpea (Cajanus cajan), an orphan legume crop of resource-poor farmers.</title>
        <authorList>
            <person name="Varshney R.K."/>
            <person name="Chen W."/>
            <person name="Li Y."/>
            <person name="Bharti A.K."/>
            <person name="Saxena R.K."/>
            <person name="Schlueter J.A."/>
            <person name="Donoghue M.T."/>
            <person name="Azam S."/>
            <person name="Fan G."/>
            <person name="Whaley A.M."/>
            <person name="Farmer A.D."/>
            <person name="Sheridan J."/>
            <person name="Iwata A."/>
            <person name="Tuteja R."/>
            <person name="Penmetsa R.V."/>
            <person name="Wu W."/>
            <person name="Upadhyaya H.D."/>
            <person name="Yang S.P."/>
            <person name="Shah T."/>
            <person name="Saxena K.B."/>
            <person name="Michael T."/>
            <person name="McCombie W.R."/>
            <person name="Yang B."/>
            <person name="Zhang G."/>
            <person name="Yang H."/>
            <person name="Wang J."/>
            <person name="Spillane C."/>
            <person name="Cook D.R."/>
            <person name="May G.D."/>
            <person name="Xu X."/>
            <person name="Jackson S.A."/>
        </authorList>
    </citation>
    <scope>NUCLEOTIDE SEQUENCE [LARGE SCALE GENOMIC DNA]</scope>
    <source>
        <strain evidence="2">cv. Asha</strain>
    </source>
</reference>
<dbReference type="InterPro" id="IPR032675">
    <property type="entry name" value="LRR_dom_sf"/>
</dbReference>
<keyword evidence="2" id="KW-1185">Reference proteome</keyword>
<evidence type="ECO:0000313" key="1">
    <source>
        <dbReference type="EMBL" id="KYP69284.1"/>
    </source>
</evidence>
<dbReference type="SUPFAM" id="SSF52058">
    <property type="entry name" value="L domain-like"/>
    <property type="match status" value="1"/>
</dbReference>
<dbReference type="Gene3D" id="3.80.10.10">
    <property type="entry name" value="Ribonuclease Inhibitor"/>
    <property type="match status" value="1"/>
</dbReference>
<dbReference type="PANTHER" id="PTHR48065">
    <property type="entry name" value="OS10G0469600 PROTEIN"/>
    <property type="match status" value="1"/>
</dbReference>
<protein>
    <submittedName>
        <fullName evidence="1">Phytosulfokine receptor 1</fullName>
    </submittedName>
</protein>
<dbReference type="AlphaFoldDB" id="A0A151TQC7"/>
<evidence type="ECO:0000313" key="2">
    <source>
        <dbReference type="Proteomes" id="UP000075243"/>
    </source>
</evidence>
<organism evidence="1 2">
    <name type="scientific">Cajanus cajan</name>
    <name type="common">Pigeon pea</name>
    <name type="synonym">Cajanus indicus</name>
    <dbReference type="NCBI Taxonomy" id="3821"/>
    <lineage>
        <taxon>Eukaryota</taxon>
        <taxon>Viridiplantae</taxon>
        <taxon>Streptophyta</taxon>
        <taxon>Embryophyta</taxon>
        <taxon>Tracheophyta</taxon>
        <taxon>Spermatophyta</taxon>
        <taxon>Magnoliopsida</taxon>
        <taxon>eudicotyledons</taxon>
        <taxon>Gunneridae</taxon>
        <taxon>Pentapetalae</taxon>
        <taxon>rosids</taxon>
        <taxon>fabids</taxon>
        <taxon>Fabales</taxon>
        <taxon>Fabaceae</taxon>
        <taxon>Papilionoideae</taxon>
        <taxon>50 kb inversion clade</taxon>
        <taxon>NPAAA clade</taxon>
        <taxon>indigoferoid/millettioid clade</taxon>
        <taxon>Phaseoleae</taxon>
        <taxon>Cajanus</taxon>
    </lineage>
</organism>